<dbReference type="OrthoDB" id="7473745at2"/>
<protein>
    <submittedName>
        <fullName evidence="2">Uncharacterized protein</fullName>
    </submittedName>
</protein>
<evidence type="ECO:0000313" key="3">
    <source>
        <dbReference type="Proteomes" id="UP000033673"/>
    </source>
</evidence>
<organism evidence="2 3">
    <name type="scientific">Vibrio galatheae</name>
    <dbReference type="NCBI Taxonomy" id="579748"/>
    <lineage>
        <taxon>Bacteria</taxon>
        <taxon>Pseudomonadati</taxon>
        <taxon>Pseudomonadota</taxon>
        <taxon>Gammaproteobacteria</taxon>
        <taxon>Vibrionales</taxon>
        <taxon>Vibrionaceae</taxon>
        <taxon>Vibrio</taxon>
    </lineage>
</organism>
<dbReference type="AlphaFoldDB" id="A0A0F4NIC1"/>
<comment type="caution">
    <text evidence="2">The sequence shown here is derived from an EMBL/GenBank/DDBJ whole genome shotgun (WGS) entry which is preliminary data.</text>
</comment>
<accession>A0A0F4NIC1</accession>
<evidence type="ECO:0000256" key="1">
    <source>
        <dbReference type="SAM" id="Phobius"/>
    </source>
</evidence>
<evidence type="ECO:0000313" key="2">
    <source>
        <dbReference type="EMBL" id="KJY82872.1"/>
    </source>
</evidence>
<reference evidence="2 3" key="1">
    <citation type="journal article" date="2015" name="BMC Genomics">
        <title>Genome mining reveals unlocked bioactive potential of marine Gram-negative bacteria.</title>
        <authorList>
            <person name="Machado H."/>
            <person name="Sonnenschein E.C."/>
            <person name="Melchiorsen J."/>
            <person name="Gram L."/>
        </authorList>
    </citation>
    <scope>NUCLEOTIDE SEQUENCE [LARGE SCALE GENOMIC DNA]</scope>
    <source>
        <strain evidence="2 3">S2757</strain>
    </source>
</reference>
<dbReference type="PATRIC" id="fig|579748.3.peg.2422"/>
<keyword evidence="1" id="KW-1133">Transmembrane helix</keyword>
<sequence>MSDIKPLVDSINTQLDQIENHFSSVTTNYTDQHYLNARQWNMPAVTSTTLGDSILVARELVTNSFSDSGVLGGLVNRTEYIEQLDLMLKHFVSHTLPQANKSATNIIHGVTAISNSLKHWSDSVELNIEKSELIELRTKVNDLVEEHSEAYSDISGLATDIRSTRTRIEHINSSALDVEEKVTLINKAHEELKSLPNTLHDLEMRKDELTQLHDSSMKTAGKLESDQKEMLEHLKSITQCHEDAALLVKQCRNARMLATAEGLSAAFEKKAQELKQTMSYWVIGLIIVLLFGASFGYSHAVQLSALLENDKVSDSRILIKTMLSALSLGGPLWFAWVATSQINKCFKLSEDYSYKASVARAYTGFQEESKLYEDEVSQAVFERTILAFGAPPLRLIDGADHNSPMHEGLSAASNAGMFSWFNKKRNDQSDKPSDNAA</sequence>
<dbReference type="STRING" id="579748.TW81_11735"/>
<dbReference type="EMBL" id="JXXV01000018">
    <property type="protein sequence ID" value="KJY82872.1"/>
    <property type="molecule type" value="Genomic_DNA"/>
</dbReference>
<gene>
    <name evidence="2" type="ORF">TW81_11735</name>
</gene>
<keyword evidence="3" id="KW-1185">Reference proteome</keyword>
<feature type="transmembrane region" description="Helical" evidence="1">
    <location>
        <begin position="317"/>
        <end position="338"/>
    </location>
</feature>
<keyword evidence="1" id="KW-0812">Transmembrane</keyword>
<feature type="transmembrane region" description="Helical" evidence="1">
    <location>
        <begin position="278"/>
        <end position="297"/>
    </location>
</feature>
<dbReference type="Proteomes" id="UP000033673">
    <property type="component" value="Unassembled WGS sequence"/>
</dbReference>
<dbReference type="RefSeq" id="WP_045955897.1">
    <property type="nucleotide sequence ID" value="NZ_JXXV01000018.1"/>
</dbReference>
<proteinExistence type="predicted"/>
<keyword evidence="1" id="KW-0472">Membrane</keyword>
<name>A0A0F4NIC1_9VIBR</name>